<keyword evidence="5" id="KW-1175">Viral attachment to host cell pilus</keyword>
<comment type="similarity">
    <text evidence="7">Belongs to the Leviviricetes maturation protein family.</text>
</comment>
<evidence type="ECO:0000256" key="7">
    <source>
        <dbReference type="ARBA" id="ARBA00035110"/>
    </source>
</evidence>
<evidence type="ECO:0000256" key="1">
    <source>
        <dbReference type="ARBA" id="ARBA00004328"/>
    </source>
</evidence>
<evidence type="ECO:0000256" key="5">
    <source>
        <dbReference type="ARBA" id="ARBA00023104"/>
    </source>
</evidence>
<evidence type="ECO:0000256" key="4">
    <source>
        <dbReference type="ARBA" id="ARBA00022844"/>
    </source>
</evidence>
<gene>
    <name evidence="8" type="ORF">H2RhizoLitter493616_000002</name>
</gene>
<organism evidence="8">
    <name type="scientific">Leviviridae sp</name>
    <dbReference type="NCBI Taxonomy" id="2027243"/>
    <lineage>
        <taxon>Viruses</taxon>
        <taxon>Riboviria</taxon>
        <taxon>Orthornavirae</taxon>
        <taxon>Lenarviricota</taxon>
        <taxon>Leviviricetes</taxon>
        <taxon>Norzivirales</taxon>
        <taxon>Fiersviridae</taxon>
    </lineage>
</organism>
<dbReference type="GO" id="GO:0039666">
    <property type="term" value="P:virion attachment to host cell pilus"/>
    <property type="evidence" value="ECO:0007669"/>
    <property type="project" value="UniProtKB-KW"/>
</dbReference>
<protein>
    <recommendedName>
        <fullName evidence="9">Maturation protein</fullName>
    </recommendedName>
</protein>
<dbReference type="EMBL" id="MN033715">
    <property type="protein sequence ID" value="QDH87906.1"/>
    <property type="molecule type" value="Genomic_RNA"/>
</dbReference>
<name>A0A514D2T0_9VIRU</name>
<evidence type="ECO:0000256" key="3">
    <source>
        <dbReference type="ARBA" id="ARBA00022804"/>
    </source>
</evidence>
<dbReference type="Pfam" id="PF03863">
    <property type="entry name" value="Phage_mat-A"/>
    <property type="match status" value="1"/>
</dbReference>
<evidence type="ECO:0000256" key="2">
    <source>
        <dbReference type="ARBA" id="ARBA00022581"/>
    </source>
</evidence>
<proteinExistence type="inferred from homology"/>
<comment type="subcellular location">
    <subcellularLocation>
        <location evidence="1">Virion</location>
    </subcellularLocation>
</comment>
<keyword evidence="3" id="KW-1161">Viral attachment to host cell</keyword>
<sequence>MTSQVIQDPQVFCYMEIADDFGHITQIPLGSYSPGYSVVSRQDAIRRKRPVNLRDPSSLTGWGIHQRVRRVSTPITLTYPYGSHGYIKYVNMSPGNYAPGAGLFFNPPSIDWQVKLRLAVKDQKVNMAQTVAEYRQTQDLFANVARDVVKVFHGLRRGDIKSVFETLKIKPRQLRGTLANRWLELRYGWMPLLQDLHGSVEELKLAMQRPRFQVIVKTMKETTEETRDLGQMPDGTHGTLWGSWTVRAKVKAYLRIDSHLETRLGITNPMNLAWELLPYSFVIDWLIPIGDWLNSLDAGIGLTDIYGTVSWRNRYLSTSTFGSQIYVIEEYSRSVFTALPDAPLPRWSPSVGWGRVANAIALLTQLKR</sequence>
<keyword evidence="2" id="KW-0945">Host-virus interaction</keyword>
<keyword evidence="6" id="KW-1160">Virus entry into host cell</keyword>
<evidence type="ECO:0000256" key="6">
    <source>
        <dbReference type="ARBA" id="ARBA00023296"/>
    </source>
</evidence>
<evidence type="ECO:0008006" key="9">
    <source>
        <dbReference type="Google" id="ProtNLM"/>
    </source>
</evidence>
<dbReference type="InterPro" id="IPR005563">
    <property type="entry name" value="A_protein"/>
</dbReference>
<dbReference type="GO" id="GO:0044423">
    <property type="term" value="C:virion component"/>
    <property type="evidence" value="ECO:0007669"/>
    <property type="project" value="UniProtKB-KW"/>
</dbReference>
<accession>A0A514D2T0</accession>
<reference evidence="8" key="1">
    <citation type="submission" date="2019-05" db="EMBL/GenBank/DDBJ databases">
        <title>Metatranscriptomic reconstruction reveals RNA viruses with the potential to shape carbon cycling in soil.</title>
        <authorList>
            <person name="Starr E.P."/>
            <person name="Nuccio E."/>
            <person name="Pett-Ridge J."/>
            <person name="Banfield J.F."/>
            <person name="Firestone M.K."/>
        </authorList>
    </citation>
    <scope>NUCLEOTIDE SEQUENCE</scope>
    <source>
        <strain evidence="8">H2_Rhizo_Litter_49_scaffold_3616</strain>
    </source>
</reference>
<evidence type="ECO:0000313" key="8">
    <source>
        <dbReference type="EMBL" id="QDH87906.1"/>
    </source>
</evidence>
<keyword evidence="4" id="KW-0946">Virion</keyword>